<evidence type="ECO:0000256" key="1">
    <source>
        <dbReference type="SAM" id="MobiDB-lite"/>
    </source>
</evidence>
<protein>
    <submittedName>
        <fullName evidence="2">Uncharacterized protein</fullName>
    </submittedName>
</protein>
<proteinExistence type="predicted"/>
<dbReference type="EMBL" id="KR029603">
    <property type="protein sequence ID" value="AKH48409.1"/>
    <property type="molecule type" value="Genomic_DNA"/>
</dbReference>
<name>A0A0F7L792_9VIRU</name>
<reference evidence="2" key="2">
    <citation type="submission" date="2015-03" db="EMBL/GenBank/DDBJ databases">
        <authorList>
            <person name="Chow C.-E.T."/>
            <person name="Winget D.M."/>
            <person name="White R.A.III."/>
            <person name="Hallam S.J."/>
            <person name="Suttle C.A."/>
        </authorList>
    </citation>
    <scope>NUCLEOTIDE SEQUENCE</scope>
    <source>
        <strain evidence="2">Oxic1_8</strain>
    </source>
</reference>
<sequence>MSRTVTIDLDVNDAQAVRAWQRGKQAIAEFDKTGAKAGKTFGGMFASTTKAIAGAAAGFAGVGSVLGGILLAANQLRAEWANITQQQAAAAQSNLTFEQSLAKAVRNAAGIFEAADVRQRSLALAAEANISPAKAAGIIGSAVTSTGVTNAAEADVAISSARAAAIYAPDLDATGTEGLAGVAASGAKRFGVSPEAYIGYLQQVAGQSNVRELTPLIENVAPVLSNLSEFGFSPAGAGSLVSTLTQGIGDTTGETSGTAAINFAKALRDRFGKDKRFQRDDGSFNPLGAMAVLQNDPELRAAFLDGGKILGEKYGKAALGKGKAIPTLEALITSPDTFQSKQMSGSFRAIGGFDRGEATYDALVDSVRSVTPTEQIKRLLESGTAGVQANDVTGISSIIREDGKKFQQSLGDSALGQKLRGFQREFDSGLGSDPVASINSYQRQLTRAETELRLGKVTRPGRDRVDGPYGAGQAAVKEQRAAPTTREIELADRLASQNEKLERIEQIVQVQVTVNNRPAAASIKMPPGARKSSRLNSNTNVQPGPARGGRR</sequence>
<feature type="region of interest" description="Disordered" evidence="1">
    <location>
        <begin position="520"/>
        <end position="551"/>
    </location>
</feature>
<organism evidence="2">
    <name type="scientific">uncultured marine virus</name>
    <dbReference type="NCBI Taxonomy" id="186617"/>
    <lineage>
        <taxon>Viruses</taxon>
        <taxon>environmental samples</taxon>
    </lineage>
</organism>
<evidence type="ECO:0000313" key="2">
    <source>
        <dbReference type="EMBL" id="AKH48409.1"/>
    </source>
</evidence>
<accession>A0A0F7L792</accession>
<reference evidence="2" key="1">
    <citation type="journal article" date="2015" name="Front. Microbiol.">
        <title>Combining genomic sequencing methods to explore viral diversity and reveal potential virus-host interactions.</title>
        <authorList>
            <person name="Chow C.E."/>
            <person name="Winget D.M."/>
            <person name="White R.A.III."/>
            <person name="Hallam S.J."/>
            <person name="Suttle C.A."/>
        </authorList>
    </citation>
    <scope>NUCLEOTIDE SEQUENCE</scope>
    <source>
        <strain evidence="2">Oxic1_8</strain>
    </source>
</reference>